<dbReference type="Gene3D" id="2.30.39.10">
    <property type="entry name" value="Alpha-1-antitrypsin, domain 1"/>
    <property type="match status" value="1"/>
</dbReference>
<dbReference type="PANTHER" id="PTHR11461">
    <property type="entry name" value="SERINE PROTEASE INHIBITOR, SERPIN"/>
    <property type="match status" value="1"/>
</dbReference>
<evidence type="ECO:0000259" key="2">
    <source>
        <dbReference type="PROSITE" id="PS50835"/>
    </source>
</evidence>
<reference evidence="4" key="2">
    <citation type="submission" date="2019-02" db="EMBL/GenBank/DDBJ databases">
        <title>Opniocepnalus argus Var Kimnra genome.</title>
        <authorList>
            <person name="Zhou C."/>
            <person name="Xiao S."/>
        </authorList>
    </citation>
    <scope>NUCLEOTIDE SEQUENCE [LARGE SCALE GENOMIC DNA]</scope>
</reference>
<dbReference type="SMART" id="SM00093">
    <property type="entry name" value="SERPIN"/>
    <property type="match status" value="1"/>
</dbReference>
<dbReference type="InterPro" id="IPR013783">
    <property type="entry name" value="Ig-like_fold"/>
</dbReference>
<dbReference type="InterPro" id="IPR003599">
    <property type="entry name" value="Ig_sub"/>
</dbReference>
<dbReference type="Gene3D" id="3.30.497.10">
    <property type="entry name" value="Antithrombin, subunit I, domain 2"/>
    <property type="match status" value="1"/>
</dbReference>
<evidence type="ECO:0000313" key="4">
    <source>
        <dbReference type="Proteomes" id="UP000503349"/>
    </source>
</evidence>
<dbReference type="InterPro" id="IPR003598">
    <property type="entry name" value="Ig_sub2"/>
</dbReference>
<dbReference type="GO" id="GO:0004867">
    <property type="term" value="F:serine-type endopeptidase inhibitor activity"/>
    <property type="evidence" value="ECO:0007669"/>
    <property type="project" value="InterPro"/>
</dbReference>
<dbReference type="InterPro" id="IPR023796">
    <property type="entry name" value="Serpin_dom"/>
</dbReference>
<protein>
    <submittedName>
        <fullName evidence="3">Plasma protease C1 inhibitor</fullName>
    </submittedName>
</protein>
<dbReference type="PROSITE" id="PS50835">
    <property type="entry name" value="IG_LIKE"/>
    <property type="match status" value="2"/>
</dbReference>
<dbReference type="Proteomes" id="UP000503349">
    <property type="component" value="Chromosome 3"/>
</dbReference>
<dbReference type="SUPFAM" id="SSF56574">
    <property type="entry name" value="Serpins"/>
    <property type="match status" value="1"/>
</dbReference>
<evidence type="ECO:0000313" key="3">
    <source>
        <dbReference type="EMBL" id="KAF3687670.1"/>
    </source>
</evidence>
<dbReference type="GO" id="GO:0005615">
    <property type="term" value="C:extracellular space"/>
    <property type="evidence" value="ECO:0007669"/>
    <property type="project" value="InterPro"/>
</dbReference>
<keyword evidence="4" id="KW-1185">Reference proteome</keyword>
<gene>
    <name evidence="3" type="ORF">EXN66_Car003342</name>
</gene>
<dbReference type="InterPro" id="IPR000215">
    <property type="entry name" value="Serpin_fam"/>
</dbReference>
<dbReference type="PANTHER" id="PTHR11461:SF159">
    <property type="entry name" value="PLASMA PROTEASE C1 INHIBITOR"/>
    <property type="match status" value="1"/>
</dbReference>
<name>A0A6G1PBJ2_CHAAH</name>
<dbReference type="EMBL" id="CM015714">
    <property type="protein sequence ID" value="KAF3687670.1"/>
    <property type="molecule type" value="Genomic_DNA"/>
</dbReference>
<dbReference type="InterPro" id="IPR036186">
    <property type="entry name" value="Serpin_sf"/>
</dbReference>
<dbReference type="OrthoDB" id="6433428at2759"/>
<feature type="domain" description="Ig-like" evidence="2">
    <location>
        <begin position="38"/>
        <end position="127"/>
    </location>
</feature>
<dbReference type="SMART" id="SM00409">
    <property type="entry name" value="IG"/>
    <property type="match status" value="2"/>
</dbReference>
<dbReference type="AlphaFoldDB" id="A0A6G1PBJ2"/>
<dbReference type="InterPro" id="IPR042178">
    <property type="entry name" value="Serpin_sf_1"/>
</dbReference>
<dbReference type="InterPro" id="IPR007110">
    <property type="entry name" value="Ig-like_dom"/>
</dbReference>
<dbReference type="InterPro" id="IPR042185">
    <property type="entry name" value="Serpin_sf_2"/>
</dbReference>
<dbReference type="Gene3D" id="2.60.40.10">
    <property type="entry name" value="Immunoglobulins"/>
    <property type="match status" value="2"/>
</dbReference>
<dbReference type="Pfam" id="PF00079">
    <property type="entry name" value="Serpin"/>
    <property type="match status" value="1"/>
</dbReference>
<dbReference type="SUPFAM" id="SSF48726">
    <property type="entry name" value="Immunoglobulin"/>
    <property type="match status" value="2"/>
</dbReference>
<evidence type="ECO:0000256" key="1">
    <source>
        <dbReference type="RuleBase" id="RU000411"/>
    </source>
</evidence>
<sequence length="618" mass="69262">MKLTVVGCSRNITGKKLNLDTLWKSRMRLQIIHCILLQLIFELSSCTHLRVIPGYSLELPCLAFQADLSGASITWTFNDKDVLASGLEVKKDGLILSISTVTAAHEGQYVCLLKENNMELINTYDITVVASTVYNIKAAAGSDVKFPCYFPTDQQVNNNALWFKDTNAGKTKLNLEDENNNKMEHLFPLERDQTVLLRDAVMEDGGVYHCESEDGQKLSTVNVVIDVDPTPEPHSCQNLTAPWEACLDENSRTGEPILQESMTEFSMKLYSYLRALNPASNLLFSPVSISGLLTHLLLGAREDTRNAIERAVFVPHNFHCVHFYTKKLREKLDSSLQMASQIYYNPGINVSESFIDQSIQFYEAEPTKLLENSEENAKMINSWVANKTQNKITHLVDKVSPHTQLMLLNAVSFNGQWQVKFELKGKKGNFIKMNGDLVKVPVLHQQKYKAAMTHDVELQAQVAKFALTGGSSLYILLPRTHSATHLQQVEERMTDTAVLQMIERMKTTPLQQIDVTLPQIKLDVEPDMNILLKKLGLSSLSEGANLCGLYSEDKIILDDARHRAFLALTEKGVEAGAVTSASFSRSFPTFSALRPFIMLLWSDEANVPLFVGRVTEPQ</sequence>
<reference evidence="3 4" key="1">
    <citation type="submission" date="2019-02" db="EMBL/GenBank/DDBJ databases">
        <title>Opniocepnalus argus genome.</title>
        <authorList>
            <person name="Zhou C."/>
            <person name="Xiao S."/>
        </authorList>
    </citation>
    <scope>NUCLEOTIDE SEQUENCE [LARGE SCALE GENOMIC DNA]</scope>
    <source>
        <strain evidence="3">OARG1902GOOAL</strain>
        <tissue evidence="3">Muscle</tissue>
    </source>
</reference>
<comment type="similarity">
    <text evidence="1">Belongs to the serpin family.</text>
</comment>
<dbReference type="InterPro" id="IPR036179">
    <property type="entry name" value="Ig-like_dom_sf"/>
</dbReference>
<accession>A0A6G1PBJ2</accession>
<organism evidence="3 4">
    <name type="scientific">Channa argus</name>
    <name type="common">Northern snakehead</name>
    <name type="synonym">Ophicephalus argus</name>
    <dbReference type="NCBI Taxonomy" id="215402"/>
    <lineage>
        <taxon>Eukaryota</taxon>
        <taxon>Metazoa</taxon>
        <taxon>Chordata</taxon>
        <taxon>Craniata</taxon>
        <taxon>Vertebrata</taxon>
        <taxon>Euteleostomi</taxon>
        <taxon>Actinopterygii</taxon>
        <taxon>Neopterygii</taxon>
        <taxon>Teleostei</taxon>
        <taxon>Neoteleostei</taxon>
        <taxon>Acanthomorphata</taxon>
        <taxon>Anabantaria</taxon>
        <taxon>Anabantiformes</taxon>
        <taxon>Channoidei</taxon>
        <taxon>Channidae</taxon>
        <taxon>Channa</taxon>
    </lineage>
</organism>
<feature type="domain" description="Ig-like" evidence="2">
    <location>
        <begin position="141"/>
        <end position="226"/>
    </location>
</feature>
<dbReference type="SMART" id="SM00408">
    <property type="entry name" value="IGc2"/>
    <property type="match status" value="2"/>
</dbReference>
<proteinExistence type="inferred from homology"/>